<keyword evidence="3" id="KW-1185">Reference proteome</keyword>
<dbReference type="Proteomes" id="UP000249390">
    <property type="component" value="Unassembled WGS sequence"/>
</dbReference>
<protein>
    <recommendedName>
        <fullName evidence="1">SAP domain-containing protein</fullName>
    </recommendedName>
</protein>
<dbReference type="Pfam" id="PF02037">
    <property type="entry name" value="SAP"/>
    <property type="match status" value="1"/>
</dbReference>
<evidence type="ECO:0000259" key="1">
    <source>
        <dbReference type="Pfam" id="PF02037"/>
    </source>
</evidence>
<evidence type="ECO:0000313" key="3">
    <source>
        <dbReference type="Proteomes" id="UP000249390"/>
    </source>
</evidence>
<dbReference type="AlphaFoldDB" id="A0A328D7Q0"/>
<evidence type="ECO:0000313" key="2">
    <source>
        <dbReference type="EMBL" id="RAL41566.1"/>
    </source>
</evidence>
<dbReference type="InterPro" id="IPR036361">
    <property type="entry name" value="SAP_dom_sf"/>
</dbReference>
<proteinExistence type="predicted"/>
<name>A0A328D7Q0_9ASTE</name>
<reference evidence="2 3" key="1">
    <citation type="submission" date="2018-06" db="EMBL/GenBank/DDBJ databases">
        <title>The Genome of Cuscuta australis (Dodder) Provides Insight into the Evolution of Plant Parasitism.</title>
        <authorList>
            <person name="Liu H."/>
        </authorList>
    </citation>
    <scope>NUCLEOTIDE SEQUENCE [LARGE SCALE GENOMIC DNA]</scope>
    <source>
        <strain evidence="3">cv. Yunnan</strain>
        <tissue evidence="2">Vines</tissue>
    </source>
</reference>
<comment type="caution">
    <text evidence="2">The sequence shown here is derived from an EMBL/GenBank/DDBJ whole genome shotgun (WGS) entry which is preliminary data.</text>
</comment>
<dbReference type="InterPro" id="IPR003034">
    <property type="entry name" value="SAP_dom"/>
</dbReference>
<organism evidence="2 3">
    <name type="scientific">Cuscuta australis</name>
    <dbReference type="NCBI Taxonomy" id="267555"/>
    <lineage>
        <taxon>Eukaryota</taxon>
        <taxon>Viridiplantae</taxon>
        <taxon>Streptophyta</taxon>
        <taxon>Embryophyta</taxon>
        <taxon>Tracheophyta</taxon>
        <taxon>Spermatophyta</taxon>
        <taxon>Magnoliopsida</taxon>
        <taxon>eudicotyledons</taxon>
        <taxon>Gunneridae</taxon>
        <taxon>Pentapetalae</taxon>
        <taxon>asterids</taxon>
        <taxon>lamiids</taxon>
        <taxon>Solanales</taxon>
        <taxon>Convolvulaceae</taxon>
        <taxon>Cuscuteae</taxon>
        <taxon>Cuscuta</taxon>
        <taxon>Cuscuta subgen. Grammica</taxon>
        <taxon>Cuscuta sect. Cleistogrammica</taxon>
    </lineage>
</organism>
<feature type="domain" description="SAP" evidence="1">
    <location>
        <begin position="10"/>
        <end position="34"/>
    </location>
</feature>
<sequence>MVLKANDKVAKFRVKELKDALTKLALPKQGKKQVQCQSKKDSLACRDGVNWFKLVEMVST</sequence>
<dbReference type="EMBL" id="NQVE01000186">
    <property type="protein sequence ID" value="RAL41566.1"/>
    <property type="molecule type" value="Genomic_DNA"/>
</dbReference>
<accession>A0A328D7Q0</accession>
<gene>
    <name evidence="2" type="ORF">DM860_013100</name>
</gene>
<dbReference type="SUPFAM" id="SSF68906">
    <property type="entry name" value="SAP domain"/>
    <property type="match status" value="1"/>
</dbReference>